<comment type="similarity">
    <text evidence="2 9">Belongs to the membrane-bound acyltransferase family.</text>
</comment>
<dbReference type="OrthoDB" id="9805788at2"/>
<dbReference type="InterPro" id="IPR028362">
    <property type="entry name" value="AlgI"/>
</dbReference>
<evidence type="ECO:0000256" key="7">
    <source>
        <dbReference type="ARBA" id="ARBA00023136"/>
    </source>
</evidence>
<evidence type="ECO:0000256" key="3">
    <source>
        <dbReference type="ARBA" id="ARBA00022475"/>
    </source>
</evidence>
<evidence type="ECO:0000256" key="5">
    <source>
        <dbReference type="ARBA" id="ARBA00022692"/>
    </source>
</evidence>
<dbReference type="InterPro" id="IPR024194">
    <property type="entry name" value="Ac/AlaTfrase_AlgI/DltB"/>
</dbReference>
<dbReference type="PANTHER" id="PTHR13285:SF23">
    <property type="entry name" value="TEICHOIC ACID D-ALANYLTRANSFERASE"/>
    <property type="match status" value="1"/>
</dbReference>
<proteinExistence type="inferred from homology"/>
<dbReference type="GO" id="GO:0016746">
    <property type="term" value="F:acyltransferase activity"/>
    <property type="evidence" value="ECO:0007669"/>
    <property type="project" value="UniProtKB-KW"/>
</dbReference>
<keyword evidence="3 9" id="KW-1003">Cell membrane</keyword>
<feature type="transmembrane region" description="Helical" evidence="10">
    <location>
        <begin position="363"/>
        <end position="384"/>
    </location>
</feature>
<comment type="subcellular location">
    <subcellularLocation>
        <location evidence="1">Cell membrane</location>
        <topology evidence="1">Multi-pass membrane protein</topology>
    </subcellularLocation>
</comment>
<keyword evidence="8 9" id="KW-0012">Acyltransferase</keyword>
<dbReference type="GO" id="GO:0042121">
    <property type="term" value="P:alginic acid biosynthetic process"/>
    <property type="evidence" value="ECO:0007669"/>
    <property type="project" value="InterPro"/>
</dbReference>
<feature type="transmembrane region" description="Helical" evidence="10">
    <location>
        <begin position="309"/>
        <end position="326"/>
    </location>
</feature>
<organism evidence="11 12">
    <name type="scientific">Parablautia muri</name>
    <dbReference type="NCBI Taxonomy" id="2320879"/>
    <lineage>
        <taxon>Bacteria</taxon>
        <taxon>Bacillati</taxon>
        <taxon>Bacillota</taxon>
        <taxon>Clostridia</taxon>
        <taxon>Lachnospirales</taxon>
        <taxon>Lachnospiraceae</taxon>
        <taxon>Parablautia</taxon>
    </lineage>
</organism>
<evidence type="ECO:0000256" key="2">
    <source>
        <dbReference type="ARBA" id="ARBA00010323"/>
    </source>
</evidence>
<evidence type="ECO:0000256" key="9">
    <source>
        <dbReference type="PIRNR" id="PIRNR016636"/>
    </source>
</evidence>
<keyword evidence="4 9" id="KW-0808">Transferase</keyword>
<dbReference type="AlphaFoldDB" id="A0A9X5BHJ5"/>
<sequence>MLFNSYIFIFIFLPLTLVGWYALNHFKAYELAKVFLAGMSLWFYGYFNIYYLGVIIASILGNYFISYLMKFSRSKIAGHAGLIAGMLLNLGFLFYFKYYDFFFENINLVFHTNFNLKFILLPLGISFFTFQQLSFIIDRCTGKAEHYSFVNYVTFVTFFPQLIAGPIVLHKEMMPQFEDIKNRKFNEDNFAKGIVFFTIGLGKKVLLADVLAIPVNFGFEQTAFLDTPSTLLVILVYTFEIYFDFSGYSDMAIGLGKMFNIELPVNFNSPYKACSVKELWQRWHMTLSRFFIQYVYIPLGGSRKGKIRTIFNTFMVFFLSGLWHGANWTYLAWGTMQGLLVIWDNMGIVGVKGTNEKVPAKIYIPRWLGWLFTFGFFNLSLIFFRSENMENAFQMFKNVLAFKNTGYLSKIVVNLDIPEFYLLKQVINMVKPDMLNHMYMAVFIFLLVISGFILTRKNTIQIVRNHPLNSKLCLFITVIFVWSVISFSQISTFIYFNF</sequence>
<feature type="transmembrane region" description="Helical" evidence="10">
    <location>
        <begin position="223"/>
        <end position="243"/>
    </location>
</feature>
<name>A0A9X5BHJ5_9FIRM</name>
<keyword evidence="6 10" id="KW-1133">Transmembrane helix</keyword>
<dbReference type="PIRSF" id="PIRSF500217">
    <property type="entry name" value="AlgI"/>
    <property type="match status" value="1"/>
</dbReference>
<evidence type="ECO:0000313" key="11">
    <source>
        <dbReference type="EMBL" id="NBJ94216.1"/>
    </source>
</evidence>
<dbReference type="Proteomes" id="UP001154420">
    <property type="component" value="Unassembled WGS sequence"/>
</dbReference>
<feature type="transmembrane region" description="Helical" evidence="10">
    <location>
        <begin position="43"/>
        <end position="64"/>
    </location>
</feature>
<dbReference type="EMBL" id="QZDT01000032">
    <property type="protein sequence ID" value="NBJ94216.1"/>
    <property type="molecule type" value="Genomic_DNA"/>
</dbReference>
<evidence type="ECO:0000313" key="12">
    <source>
        <dbReference type="Proteomes" id="UP001154420"/>
    </source>
</evidence>
<feature type="transmembrane region" description="Helical" evidence="10">
    <location>
        <begin position="437"/>
        <end position="454"/>
    </location>
</feature>
<feature type="transmembrane region" description="Helical" evidence="10">
    <location>
        <begin position="116"/>
        <end position="137"/>
    </location>
</feature>
<evidence type="ECO:0000256" key="8">
    <source>
        <dbReference type="ARBA" id="ARBA00023315"/>
    </source>
</evidence>
<evidence type="ECO:0000256" key="4">
    <source>
        <dbReference type="ARBA" id="ARBA00022679"/>
    </source>
</evidence>
<feature type="transmembrane region" description="Helical" evidence="10">
    <location>
        <begin position="189"/>
        <end position="211"/>
    </location>
</feature>
<protein>
    <submittedName>
        <fullName evidence="11">MBOAT family protein</fullName>
    </submittedName>
</protein>
<feature type="transmembrane region" description="Helical" evidence="10">
    <location>
        <begin position="474"/>
        <end position="496"/>
    </location>
</feature>
<dbReference type="InterPro" id="IPR051085">
    <property type="entry name" value="MB_O-acyltransferase"/>
</dbReference>
<feature type="transmembrane region" description="Helical" evidence="10">
    <location>
        <begin position="76"/>
        <end position="96"/>
    </location>
</feature>
<dbReference type="PANTHER" id="PTHR13285">
    <property type="entry name" value="ACYLTRANSFERASE"/>
    <property type="match status" value="1"/>
</dbReference>
<evidence type="ECO:0000256" key="1">
    <source>
        <dbReference type="ARBA" id="ARBA00004651"/>
    </source>
</evidence>
<feature type="transmembrane region" description="Helical" evidence="10">
    <location>
        <begin position="7"/>
        <end position="23"/>
    </location>
</feature>
<keyword evidence="12" id="KW-1185">Reference proteome</keyword>
<evidence type="ECO:0000256" key="6">
    <source>
        <dbReference type="ARBA" id="ARBA00022989"/>
    </source>
</evidence>
<dbReference type="Pfam" id="PF03062">
    <property type="entry name" value="MBOAT"/>
    <property type="match status" value="1"/>
</dbReference>
<dbReference type="PIRSF" id="PIRSF016636">
    <property type="entry name" value="AlgI_DltB"/>
    <property type="match status" value="1"/>
</dbReference>
<keyword evidence="5 10" id="KW-0812">Transmembrane</keyword>
<feature type="transmembrane region" description="Helical" evidence="10">
    <location>
        <begin position="149"/>
        <end position="169"/>
    </location>
</feature>
<keyword evidence="7 9" id="KW-0472">Membrane</keyword>
<dbReference type="GO" id="GO:0005886">
    <property type="term" value="C:plasma membrane"/>
    <property type="evidence" value="ECO:0007669"/>
    <property type="project" value="UniProtKB-SubCell"/>
</dbReference>
<reference evidence="11" key="1">
    <citation type="submission" date="2018-09" db="EMBL/GenBank/DDBJ databases">
        <title>Murine metabolic-syndrome-specific gut microbial biobank.</title>
        <authorList>
            <person name="Liu C."/>
        </authorList>
    </citation>
    <scope>NUCLEOTIDE SEQUENCE</scope>
    <source>
        <strain evidence="11">D42-62</strain>
    </source>
</reference>
<dbReference type="RefSeq" id="WP_160561252.1">
    <property type="nucleotide sequence ID" value="NZ_QZDT01000032.1"/>
</dbReference>
<gene>
    <name evidence="11" type="ORF">D5281_16890</name>
</gene>
<evidence type="ECO:0000256" key="10">
    <source>
        <dbReference type="SAM" id="Phobius"/>
    </source>
</evidence>
<comment type="caution">
    <text evidence="11">The sequence shown here is derived from an EMBL/GenBank/DDBJ whole genome shotgun (WGS) entry which is preliminary data.</text>
</comment>
<accession>A0A9X5BHJ5</accession>
<dbReference type="InterPro" id="IPR004299">
    <property type="entry name" value="MBOAT_fam"/>
</dbReference>